<feature type="region of interest" description="Disordered" evidence="1">
    <location>
        <begin position="100"/>
        <end position="147"/>
    </location>
</feature>
<evidence type="ECO:0000256" key="2">
    <source>
        <dbReference type="SAM" id="Phobius"/>
    </source>
</evidence>
<dbReference type="AlphaFoldDB" id="A0AAD1S325"/>
<feature type="region of interest" description="Disordered" evidence="1">
    <location>
        <begin position="52"/>
        <end position="84"/>
    </location>
</feature>
<keyword evidence="4" id="KW-1185">Reference proteome</keyword>
<sequence>MVMLLSLLGSQWSLWFGSSVLSVVEMGELVFDVVVIGIVFLLHRYRTRRNQEVEETSSVADSVPSFENISERGSEIPHNDPTHTQLRVVADITPPPAYETLDLSSLGGGSSRSSSLRSNVSHLSRHGNTRRRSQGGIRAMNDAENVE</sequence>
<accession>A0AAD1S325</accession>
<protein>
    <submittedName>
        <fullName evidence="3">Amiloride-sensitive sodium channel subunit alpha</fullName>
    </submittedName>
</protein>
<dbReference type="GO" id="GO:0034220">
    <property type="term" value="P:monoatomic ion transmembrane transport"/>
    <property type="evidence" value="ECO:0007669"/>
    <property type="project" value="UniProtKB-KW"/>
</dbReference>
<gene>
    <name evidence="3" type="ORF">PECUL_23A032418</name>
</gene>
<evidence type="ECO:0000313" key="4">
    <source>
        <dbReference type="Proteomes" id="UP001295444"/>
    </source>
</evidence>
<organism evidence="3 4">
    <name type="scientific">Pelobates cultripes</name>
    <name type="common">Western spadefoot toad</name>
    <dbReference type="NCBI Taxonomy" id="61616"/>
    <lineage>
        <taxon>Eukaryota</taxon>
        <taxon>Metazoa</taxon>
        <taxon>Chordata</taxon>
        <taxon>Craniata</taxon>
        <taxon>Vertebrata</taxon>
        <taxon>Euteleostomi</taxon>
        <taxon>Amphibia</taxon>
        <taxon>Batrachia</taxon>
        <taxon>Anura</taxon>
        <taxon>Pelobatoidea</taxon>
        <taxon>Pelobatidae</taxon>
        <taxon>Pelobates</taxon>
    </lineage>
</organism>
<feature type="compositionally biased region" description="Basic residues" evidence="1">
    <location>
        <begin position="123"/>
        <end position="133"/>
    </location>
</feature>
<feature type="compositionally biased region" description="Low complexity" evidence="1">
    <location>
        <begin position="101"/>
        <end position="122"/>
    </location>
</feature>
<feature type="compositionally biased region" description="Basic and acidic residues" evidence="1">
    <location>
        <begin position="69"/>
        <end position="81"/>
    </location>
</feature>
<proteinExistence type="predicted"/>
<name>A0AAD1S325_PELCU</name>
<dbReference type="Proteomes" id="UP001295444">
    <property type="component" value="Chromosome 04"/>
</dbReference>
<evidence type="ECO:0000313" key="3">
    <source>
        <dbReference type="EMBL" id="CAH2284054.1"/>
    </source>
</evidence>
<feature type="compositionally biased region" description="Polar residues" evidence="1">
    <location>
        <begin position="56"/>
        <end position="68"/>
    </location>
</feature>
<keyword evidence="2" id="KW-1133">Transmembrane helix</keyword>
<reference evidence="3" key="1">
    <citation type="submission" date="2022-03" db="EMBL/GenBank/DDBJ databases">
        <authorList>
            <person name="Alioto T."/>
            <person name="Alioto T."/>
            <person name="Gomez Garrido J."/>
        </authorList>
    </citation>
    <scope>NUCLEOTIDE SEQUENCE</scope>
</reference>
<feature type="transmembrane region" description="Helical" evidence="2">
    <location>
        <begin position="20"/>
        <end position="42"/>
    </location>
</feature>
<keyword evidence="3" id="KW-0407">Ion channel</keyword>
<keyword evidence="2" id="KW-0472">Membrane</keyword>
<keyword evidence="3" id="KW-0813">Transport</keyword>
<evidence type="ECO:0000256" key="1">
    <source>
        <dbReference type="SAM" id="MobiDB-lite"/>
    </source>
</evidence>
<dbReference type="EMBL" id="OW240915">
    <property type="protein sequence ID" value="CAH2284054.1"/>
    <property type="molecule type" value="Genomic_DNA"/>
</dbReference>
<keyword evidence="2" id="KW-0812">Transmembrane</keyword>
<keyword evidence="3" id="KW-0406">Ion transport</keyword>